<feature type="domain" description="CUB" evidence="12">
    <location>
        <begin position="2277"/>
        <end position="2394"/>
    </location>
</feature>
<dbReference type="Gene3D" id="2.60.120.290">
    <property type="entry name" value="Spermadhesin, CUB domain"/>
    <property type="match status" value="26"/>
</dbReference>
<protein>
    <recommendedName>
        <fullName evidence="16">Cubilin</fullName>
    </recommendedName>
</protein>
<evidence type="ECO:0000256" key="8">
    <source>
        <dbReference type="ARBA" id="ARBA00023180"/>
    </source>
</evidence>
<feature type="signal peptide" evidence="11">
    <location>
        <begin position="1"/>
        <end position="21"/>
    </location>
</feature>
<dbReference type="GO" id="GO:0005886">
    <property type="term" value="C:plasma membrane"/>
    <property type="evidence" value="ECO:0007669"/>
    <property type="project" value="UniProtKB-SubCell"/>
</dbReference>
<feature type="domain" description="CUB" evidence="12">
    <location>
        <begin position="627"/>
        <end position="739"/>
    </location>
</feature>
<keyword evidence="4 11" id="KW-0732">Signal</keyword>
<dbReference type="PROSITE" id="PS00022">
    <property type="entry name" value="EGF_1"/>
    <property type="match status" value="4"/>
</dbReference>
<dbReference type="PROSITE" id="PS00010">
    <property type="entry name" value="ASX_HYDROXYL"/>
    <property type="match status" value="2"/>
</dbReference>
<evidence type="ECO:0000313" key="15">
    <source>
        <dbReference type="Proteomes" id="UP000494165"/>
    </source>
</evidence>
<feature type="domain" description="CUB" evidence="12">
    <location>
        <begin position="3240"/>
        <end position="3364"/>
    </location>
</feature>
<proteinExistence type="predicted"/>
<dbReference type="CDD" id="cd00041">
    <property type="entry name" value="CUB"/>
    <property type="match status" value="23"/>
</dbReference>
<dbReference type="FunFam" id="2.60.120.290:FF:000003">
    <property type="entry name" value="Neuropilin"/>
    <property type="match status" value="2"/>
</dbReference>
<dbReference type="PANTHER" id="PTHR24251">
    <property type="entry name" value="OVOCHYMASE-RELATED"/>
    <property type="match status" value="1"/>
</dbReference>
<feature type="disulfide bond" evidence="10">
    <location>
        <begin position="455"/>
        <end position="464"/>
    </location>
</feature>
<evidence type="ECO:0000256" key="10">
    <source>
        <dbReference type="PROSITE-ProRule" id="PRU00076"/>
    </source>
</evidence>
<sequence length="3764" mass="414598">MAAPLLRLLLFGYFCVAIARAQTLYEKQPRLRTQNGNLLIISGKDRNITLRTIGSQSFININGENLISLVAQAKSAVTTLQEGTIDSLQSSLKSLSNDLYSDGGVIQRTTTLENGLTNLTTNVTRNRRIMVGRFGIMNNRVKKLERDLLLIKRNLRKNDCASNPCKNGGVCEDAFRKFYCRCTPGWEGPTCETDVNECARFVGTDLGCQNGATCVNKPGTYECLCPGGFYGLHCTQSSNNCTSASAIELCGHGTCIPQRLGGRGYTCLCDQGWKSNPLSGACTDDVNECETMTRPACSVSPAVPCVNTPGSFMCGACPAGFSGNGYFCSDIDECATNNGGCSENPKVLCYNTMGSRMCGHCPPGFTGDGMTCTLSSSSPCSSNNGGCHPLARCYDNPNIGASFVQCICPPSYQGAGFGPLGCIRTGDNDSDVCRPNPCAHGRCYPSRTSYFECECHPGYKGYLCDTPILDRCNPNPCENGGTCVSRNGAYSCSCPSGFLGQQCQYLSSGCGGEINQDTGSITYSTRNEHFTAGINCLWYISVNESQVIVGTFSNFAVSLSPSCNADWVQIHDGPRPTSPSIGTYCGSALPPSNITSTTNAIVLWYNSPRASLQSSFEFRWTTKAPTCGGSFINQTLGTIKSPGFPAVYPANRECVWRISVRPGMRVRLHIFTLQLRQKSNNCERDFIEIKDGSGQMLQKICNNTGATSLTSIGPTLVIRFKSGEASGDEGKFEMTFSETTGVEGCGGTWTTERGVISSPNYPRVYPNRLHCEYLIQLPINERVKVNFADIKIETTENCNFDYLELRDGSSESSPLVSKICGTDIPAAFVSNGNELLFIFHTDQSKTERGFLIKYETACNKIFTAPSGILTSLNYPNNYSNSKECIYQIAQPLHKSVILEFLDFDIEAHQRCLHDSVTIRDGPSESSQFLGKFCGKKAPPVTISTRNFLWIKFKTDATVVKKGFAANYTVVDTTCGGILVNSTGDINSQNIGDICTFVIHVDKSMVIRLTWRQIWSSDSNTKANCFDSDNAQIFDNATSPAGMEIGRYCGNKLPPELVSQGNTVTIKLNQTMPDSSKFELSYASFKASDLCGGSYFTAAGTLMSPNYPRKYAANLDCTYIIQVADGQQISLNFTVFDLENSTDCSFDFIEIRNGQSNTSPLVGTFCGNNRPPPIIPSHSNSLWIRFHTDGTLQFRGFRALWDGASTGCGGILRSSSGHIESPNYPQPYGTNAECIWKIYVSKGNKINLWLVDFDMEKSDFSSGCYDYVEIRDGDALDGKVLKKQCTSNDFSGVITSNENSVTVIMATDASNAGRGFSLRYQSNCNNTLRGYRGVIESPNFPGDYPHNANCTWLIVAPTGNQINASFSHFALEQLGTECTVDFVKLMTVKVNDAGTETSEEIGKFCSTEEQPDPITTKYNMLRINFQTDLSVAYSGFRLEWVVHGCGGKFTTPFGTLQSPNYPNSYPHNTECKWEIEVEAGTSVELTISDLQMEQGADCTFDNLKVFGGPDENSPLLLHTCSKHARVLRVTSSGRYMTVTFKSDSSSNGKGFNAYYRQMPTGCGGSLQMNKGSFTSSNYPQNFYPNTICNWIINVDQYHTVRLTFDDFDVPKIGDNCDRQYVAVWEGYNTKNPPLLTHCGNTVPPEIRAASNILYVRMVTNESLSKGFSATFHTACGATIQTATYGVIKSLNSREVQLGNSNDDNNCTWIITSTIPTSHVTLTITHLNIFRLETMNSSSECDMLHLDVHDGVGLQAPLAGRYCGKKIPPHIVSNGQSLTINLVSEFFLQVQVEFAASYSVADTACGGTLTAEEGSFATPGYPGSYKLNAECIWRIAASPGNSLQLTFSMFDLESSEFCNNDYLEIRRGKSGEDRLLGVFCGSDLPRNLTSVNELWIKFRSDGSNVGAGFLAHYSLVHGGQLLGTSGQITNPLYPKYYAGSDIFKWRIIVSSFKIIRLTFKEIFLNTMGCAITIYDGYDETAPQLLDICDQTVPPDSVISTTNVVYVTFSATPRMPGSMFMIQWTDWRRSASFATVTPGCGGAFNVSSNGSAEFSSPGFPYGYRNGLKCEWTFEAPVSYHTTLYFNALDVEQSPTCSYDYVAVSSGSRYSDTWQTEKKYCHPNATQVSGIHNSDRTRVSFVSDSAGNKTGFSATVFSVCGGNLQGPSGTLKLFNMTRSVPHGFLPVCEWNITVRPGRTIKVDIDQINTADVPGCPDDYLMLKNVKIGNSDPYFQKLFCGNLPPTEPIETLSNTLYVKFNVRKNYAQSGFSLSYQESSSICGGRYTFEENGVNSLTISSPNHPNPPLTNTECEWVFIAPPGRRLRVDFRKVINMVYTRRCETAFVQFFDGGTSIAPSLGKYCKDQPSSLLTTDNSLYIRYQTTAAEPKNGFQVDVKVDDCGGTITSYDERAIEVPEKNDNSPHVCIWKVEAPEGTLISYSFNKFSVSTADANCCSDFVEVREVMRNPVAKSSMQNVTELSLSHPRFCGSNDNRTRQHNWFNSATDQLLIILNSTRGIGKSADKYFKFVFRPLNQECGGALVAPEGEIVSPGYPSSQSRRQICSWTIQVPEGRRVKIEFLDFDLEGSQNACQQWLGIYNGLINLMSIGLYCGGENPGEVSSSGNTVLIQSLTWQTSTHRGFKLKWTSDLPTVCEGDIKQASGSLTFPKANMSSIFCSWSRTNTENQLAGTLSITVVNATMNRTQETTCLRSTRGILISAEDHLNIAQICDKITTPKVITNPFPMTRIIAKQSDLANKLEFYMEYKFFECGGVLRGPIDNITSPAKMNMNCGWSLIYQYGQINVTFVNLNFTSDCSKQYLNVYNGKGSSHPKIGTYCKDRKAPASIMSQSNQLYVEYIGADSEQTGGTFFLQAMAVQKGCGGIYHLHTGLITSPNFPSTYPANSECNWEIVVDEGFHIGLKFVNRFFIELSANNCSKDYVEAFDFLDNDWKSLGKACGRALPRPFNSTGNRMRVVFHSDNTTSGDGFAAIWNVNCGGIIRAKEGYISSPSYPSNYGKFLNCRYTILAPRKTITYNFLDFNLEQGFQDCRYDNVTIRRYTGSRQQIRLTYVRGITRFMYRTETLTYCGQDLPPDGTSTGSLTVAFQTDRWIEKRGFRLHYKFDDCDGSINETTILNPVLYQSGIYAVTNCTWTITAPENKNVLFRFETFQVQKTHKCRGGSVKLFDARWQDRKKSIVQMCGNISDSQRVYISRGNEATLAYVASRQYAKINPFSVVISFTYGESVGCGGTINMINKTQSLIGSYSTKGISGNYENMLDCRWYVVASPGDSIKFAVNNFNVKDCANQSGNSTCNCDYLEVRDGTNQFSPILGRFCGSTLPPTLTSSGGSLYIRFVSDDYESDKGFQATISKSKSLCGPQELQVKETISELVSPGFGSAGGYPPNVVCRWKLRYPTTLRFDIHIEQLDLESSVGCQNDKLVITENTVPDEGENLVYAGNKPTAAPDLSIPGYMPRLFAHRGSTFCGNGSQMDWYSNSNAVDVIFSTNEAIGGRGFKLKYQLARCSRNFTRQYGRIHYQGRLHTTGFNNECSILISTDPNRTISLYFSELYSHKQSANCSDSSIYKVYNGASTSADVLAEYCGVKVPNPVFSTGPSLLISVYQSDKWGEEGFDATYTTSDKGRGCGGILRSVAGSLTSPLYPGRTKSFSECLWEITVPDGSVVAIQFLAFNIGPKDTCNTDYLVIDEISRENGREVLRSKLCGNELPALFMANSNSIRLKYTTSIHNQGTGWKMHYVARQSSFDVNGVPSPPSN</sequence>
<evidence type="ECO:0000256" key="9">
    <source>
        <dbReference type="PROSITE-ProRule" id="PRU00059"/>
    </source>
</evidence>
<feature type="disulfide bond" evidence="10">
    <location>
        <begin position="182"/>
        <end position="191"/>
    </location>
</feature>
<dbReference type="InterPro" id="IPR000742">
    <property type="entry name" value="EGF"/>
</dbReference>
<keyword evidence="15" id="KW-1185">Reference proteome</keyword>
<dbReference type="SUPFAM" id="SSF57184">
    <property type="entry name" value="Growth factor receptor domain"/>
    <property type="match status" value="1"/>
</dbReference>
<feature type="domain" description="CUB" evidence="12">
    <location>
        <begin position="974"/>
        <end position="1084"/>
    </location>
</feature>
<dbReference type="InterPro" id="IPR000152">
    <property type="entry name" value="EGF-type_Asp/Asn_hydroxyl_site"/>
</dbReference>
<dbReference type="PANTHER" id="PTHR24251:SF30">
    <property type="entry name" value="MEMBRANE FRIZZLED-RELATED PROTEIN"/>
    <property type="match status" value="1"/>
</dbReference>
<evidence type="ECO:0000259" key="13">
    <source>
        <dbReference type="PROSITE" id="PS50026"/>
    </source>
</evidence>
<keyword evidence="8" id="KW-0325">Glycoprotein</keyword>
<dbReference type="InterPro" id="IPR035914">
    <property type="entry name" value="Sperma_CUB_dom_sf"/>
</dbReference>
<reference evidence="14 15" key="1">
    <citation type="submission" date="2020-04" db="EMBL/GenBank/DDBJ databases">
        <authorList>
            <person name="Alioto T."/>
            <person name="Alioto T."/>
            <person name="Gomez Garrido J."/>
        </authorList>
    </citation>
    <scope>NUCLEOTIDE SEQUENCE [LARGE SCALE GENOMIC DNA]</scope>
</reference>
<feature type="domain" description="CUB" evidence="12">
    <location>
        <begin position="1915"/>
        <end position="2024"/>
    </location>
</feature>
<feature type="chain" id="PRO_5035892933" description="Cubilin" evidence="11">
    <location>
        <begin position="22"/>
        <end position="3764"/>
    </location>
</feature>
<dbReference type="FunFam" id="2.10.25.10:FF:000260">
    <property type="entry name" value="Notch receptor 4"/>
    <property type="match status" value="1"/>
</dbReference>
<dbReference type="OrthoDB" id="10009301at2759"/>
<feature type="domain" description="CUB" evidence="12">
    <location>
        <begin position="858"/>
        <end position="970"/>
    </location>
</feature>
<keyword evidence="2" id="KW-1003">Cell membrane</keyword>
<feature type="disulfide bond" evidence="10">
    <location>
        <begin position="494"/>
        <end position="503"/>
    </location>
</feature>
<feature type="domain" description="CUB" evidence="12">
    <location>
        <begin position="1803"/>
        <end position="1914"/>
    </location>
</feature>
<dbReference type="SMART" id="SM00042">
    <property type="entry name" value="CUB"/>
    <property type="match status" value="26"/>
</dbReference>
<feature type="domain" description="CUB" evidence="12">
    <location>
        <begin position="1444"/>
        <end position="1557"/>
    </location>
</feature>
<dbReference type="InterPro" id="IPR049883">
    <property type="entry name" value="NOTCH1_EGF-like"/>
</dbReference>
<feature type="domain" description="CUB" evidence="12">
    <location>
        <begin position="2156"/>
        <end position="2273"/>
    </location>
</feature>
<feature type="domain" description="CUB" evidence="12">
    <location>
        <begin position="2764"/>
        <end position="2870"/>
    </location>
</feature>
<dbReference type="Pfam" id="PF00431">
    <property type="entry name" value="CUB"/>
    <property type="match status" value="26"/>
</dbReference>
<comment type="subcellular location">
    <subcellularLocation>
        <location evidence="1">Cell membrane</location>
    </subcellularLocation>
</comment>
<dbReference type="CDD" id="cd00054">
    <property type="entry name" value="EGF_CA"/>
    <property type="match status" value="5"/>
</dbReference>
<feature type="domain" description="CUB" evidence="12">
    <location>
        <begin position="2396"/>
        <end position="2528"/>
    </location>
</feature>
<evidence type="ECO:0000256" key="2">
    <source>
        <dbReference type="ARBA" id="ARBA00022475"/>
    </source>
</evidence>
<feature type="domain" description="CUB" evidence="12">
    <location>
        <begin position="3368"/>
        <end position="3513"/>
    </location>
</feature>
<dbReference type="Pfam" id="PF07645">
    <property type="entry name" value="EGF_CA"/>
    <property type="match status" value="2"/>
</dbReference>
<evidence type="ECO:0000256" key="11">
    <source>
        <dbReference type="SAM" id="SignalP"/>
    </source>
</evidence>
<dbReference type="CDD" id="cd22201">
    <property type="entry name" value="cubilin_NTD"/>
    <property type="match status" value="1"/>
</dbReference>
<dbReference type="FunFam" id="2.10.25.10:FF:000007">
    <property type="entry name" value="Delta-like protein"/>
    <property type="match status" value="1"/>
</dbReference>
<feature type="disulfide bond" evidence="9">
    <location>
        <begin position="627"/>
        <end position="654"/>
    </location>
</feature>
<organism evidence="14 15">
    <name type="scientific">Cloeon dipterum</name>
    <dbReference type="NCBI Taxonomy" id="197152"/>
    <lineage>
        <taxon>Eukaryota</taxon>
        <taxon>Metazoa</taxon>
        <taxon>Ecdysozoa</taxon>
        <taxon>Arthropoda</taxon>
        <taxon>Hexapoda</taxon>
        <taxon>Insecta</taxon>
        <taxon>Pterygota</taxon>
        <taxon>Palaeoptera</taxon>
        <taxon>Ephemeroptera</taxon>
        <taxon>Pisciforma</taxon>
        <taxon>Baetidae</taxon>
        <taxon>Cloeon</taxon>
    </lineage>
</organism>
<evidence type="ECO:0000256" key="4">
    <source>
        <dbReference type="ARBA" id="ARBA00022729"/>
    </source>
</evidence>
<feature type="domain" description="CUB" evidence="12">
    <location>
        <begin position="510"/>
        <end position="623"/>
    </location>
</feature>
<dbReference type="PROSITE" id="PS01187">
    <property type="entry name" value="EGF_CA"/>
    <property type="match status" value="1"/>
</dbReference>
<feature type="domain" description="CUB" evidence="12">
    <location>
        <begin position="3635"/>
        <end position="3749"/>
    </location>
</feature>
<dbReference type="PROSITE" id="PS50026">
    <property type="entry name" value="EGF_3"/>
    <property type="match status" value="5"/>
</dbReference>
<evidence type="ECO:0000256" key="1">
    <source>
        <dbReference type="ARBA" id="ARBA00004236"/>
    </source>
</evidence>
<feature type="domain" description="CUB" evidence="12">
    <location>
        <begin position="1561"/>
        <end position="1673"/>
    </location>
</feature>
<comment type="caution">
    <text evidence="10">Lacks conserved residue(s) required for the propagation of feature annotation.</text>
</comment>
<feature type="domain" description="CUB" evidence="12">
    <location>
        <begin position="2989"/>
        <end position="3116"/>
    </location>
</feature>
<dbReference type="Pfam" id="PF00008">
    <property type="entry name" value="EGF"/>
    <property type="match status" value="3"/>
</dbReference>
<feature type="domain" description="CUB" evidence="12">
    <location>
        <begin position="1323"/>
        <end position="1442"/>
    </location>
</feature>
<dbReference type="Gene3D" id="2.10.25.10">
    <property type="entry name" value="Laminin"/>
    <property type="match status" value="6"/>
</dbReference>
<dbReference type="SUPFAM" id="SSF57196">
    <property type="entry name" value="EGF/Laminin"/>
    <property type="match status" value="4"/>
</dbReference>
<evidence type="ECO:0000256" key="3">
    <source>
        <dbReference type="ARBA" id="ARBA00022536"/>
    </source>
</evidence>
<dbReference type="FunFam" id="2.60.120.290:FF:000005">
    <property type="entry name" value="Procollagen C-endopeptidase enhancer 1"/>
    <property type="match status" value="4"/>
</dbReference>
<dbReference type="SMART" id="SM00181">
    <property type="entry name" value="EGF"/>
    <property type="match status" value="8"/>
</dbReference>
<dbReference type="InterPro" id="IPR001881">
    <property type="entry name" value="EGF-like_Ca-bd_dom"/>
</dbReference>
<feature type="domain" description="CUB" evidence="12">
    <location>
        <begin position="745"/>
        <end position="857"/>
    </location>
</feature>
<comment type="caution">
    <text evidence="14">The sequence shown here is derived from an EMBL/GenBank/DDBJ whole genome shotgun (WGS) entry which is preliminary data.</text>
</comment>
<dbReference type="SMART" id="SM00179">
    <property type="entry name" value="EGF_CA"/>
    <property type="match status" value="7"/>
</dbReference>
<dbReference type="EMBL" id="CADEPI010000010">
    <property type="protein sequence ID" value="CAB3362949.1"/>
    <property type="molecule type" value="Genomic_DNA"/>
</dbReference>
<dbReference type="Proteomes" id="UP000494165">
    <property type="component" value="Unassembled WGS sequence"/>
</dbReference>
<feature type="domain" description="CUB" evidence="12">
    <location>
        <begin position="2874"/>
        <end position="2988"/>
    </location>
</feature>
<evidence type="ECO:0000256" key="6">
    <source>
        <dbReference type="ARBA" id="ARBA00023136"/>
    </source>
</evidence>
<evidence type="ECO:0000256" key="5">
    <source>
        <dbReference type="ARBA" id="ARBA00022737"/>
    </source>
</evidence>
<keyword evidence="3 10" id="KW-0245">EGF-like domain</keyword>
<gene>
    <name evidence="14" type="ORF">CLODIP_2_CD15475</name>
</gene>
<evidence type="ECO:0000256" key="7">
    <source>
        <dbReference type="ARBA" id="ARBA00023157"/>
    </source>
</evidence>
<dbReference type="PROSITE" id="PS01180">
    <property type="entry name" value="CUB"/>
    <property type="match status" value="26"/>
</dbReference>
<feature type="domain" description="EGF-like" evidence="13">
    <location>
        <begin position="468"/>
        <end position="504"/>
    </location>
</feature>
<dbReference type="FunFam" id="2.10.25.10:FF:000066">
    <property type="entry name" value="FAT atypical cadherin 4"/>
    <property type="match status" value="1"/>
</dbReference>
<feature type="domain" description="CUB" evidence="12">
    <location>
        <begin position="2037"/>
        <end position="2155"/>
    </location>
</feature>
<dbReference type="SUPFAM" id="SSF49854">
    <property type="entry name" value="Spermadhesin, CUB domain"/>
    <property type="match status" value="26"/>
</dbReference>
<feature type="domain" description="EGF-like" evidence="13">
    <location>
        <begin position="194"/>
        <end position="235"/>
    </location>
</feature>
<evidence type="ECO:0008006" key="16">
    <source>
        <dbReference type="Google" id="ProtNLM"/>
    </source>
</evidence>
<keyword evidence="6" id="KW-0472">Membrane</keyword>
<feature type="domain" description="CUB" evidence="12">
    <location>
        <begin position="1090"/>
        <end position="1203"/>
    </location>
</feature>
<feature type="domain" description="CUB" evidence="12">
    <location>
        <begin position="1207"/>
        <end position="1322"/>
    </location>
</feature>
<accession>A0A8S1CC38</accession>
<feature type="domain" description="EGF-like" evidence="13">
    <location>
        <begin position="376"/>
        <end position="418"/>
    </location>
</feature>
<feature type="disulfide bond" evidence="10">
    <location>
        <begin position="433"/>
        <end position="443"/>
    </location>
</feature>
<name>A0A8S1CC38_9INSE</name>
<dbReference type="InterPro" id="IPR018097">
    <property type="entry name" value="EGF_Ca-bd_CS"/>
</dbReference>
<keyword evidence="7 10" id="KW-1015">Disulfide bond</keyword>
<evidence type="ECO:0000259" key="12">
    <source>
        <dbReference type="PROSITE" id="PS01180"/>
    </source>
</evidence>
<feature type="domain" description="EGF-like" evidence="13">
    <location>
        <begin position="429"/>
        <end position="465"/>
    </location>
</feature>
<feature type="domain" description="CUB" evidence="12">
    <location>
        <begin position="1674"/>
        <end position="1799"/>
    </location>
</feature>
<feature type="disulfide bond" evidence="10">
    <location>
        <begin position="225"/>
        <end position="234"/>
    </location>
</feature>
<feature type="domain" description="EGF-like" evidence="13">
    <location>
        <begin position="156"/>
        <end position="192"/>
    </location>
</feature>
<dbReference type="FunFam" id="2.60.120.290:FF:000013">
    <property type="entry name" value="Membrane frizzled-related protein"/>
    <property type="match status" value="7"/>
</dbReference>
<dbReference type="PROSITE" id="PS01186">
    <property type="entry name" value="EGF_2"/>
    <property type="match status" value="4"/>
</dbReference>
<feature type="domain" description="CUB" evidence="12">
    <location>
        <begin position="3118"/>
        <end position="3233"/>
    </location>
</feature>
<dbReference type="GO" id="GO:0005509">
    <property type="term" value="F:calcium ion binding"/>
    <property type="evidence" value="ECO:0007669"/>
    <property type="project" value="InterPro"/>
</dbReference>
<dbReference type="InterPro" id="IPR000859">
    <property type="entry name" value="CUB_dom"/>
</dbReference>
<feature type="domain" description="CUB" evidence="12">
    <location>
        <begin position="3515"/>
        <end position="3629"/>
    </location>
</feature>
<evidence type="ECO:0000313" key="14">
    <source>
        <dbReference type="EMBL" id="CAB3362949.1"/>
    </source>
</evidence>
<keyword evidence="5" id="KW-0677">Repeat</keyword>
<feature type="domain" description="CUB" evidence="12">
    <location>
        <begin position="2532"/>
        <end position="2643"/>
    </location>
</feature>
<dbReference type="InterPro" id="IPR009030">
    <property type="entry name" value="Growth_fac_rcpt_cys_sf"/>
</dbReference>